<evidence type="ECO:0000259" key="13">
    <source>
        <dbReference type="Pfam" id="PF04565"/>
    </source>
</evidence>
<evidence type="ECO:0000259" key="14">
    <source>
        <dbReference type="Pfam" id="PF10385"/>
    </source>
</evidence>
<keyword evidence="2 6" id="KW-0808">Transferase</keyword>
<evidence type="ECO:0000259" key="11">
    <source>
        <dbReference type="Pfam" id="PF04561"/>
    </source>
</evidence>
<feature type="domain" description="RNA polymerase beta subunit protrusion" evidence="12">
    <location>
        <begin position="24"/>
        <end position="459"/>
    </location>
</feature>
<evidence type="ECO:0000259" key="9">
    <source>
        <dbReference type="Pfam" id="PF00562"/>
    </source>
</evidence>
<evidence type="ECO:0000256" key="6">
    <source>
        <dbReference type="HAMAP-Rule" id="MF_01321"/>
    </source>
</evidence>
<evidence type="ECO:0000313" key="16">
    <source>
        <dbReference type="Proteomes" id="UP000599688"/>
    </source>
</evidence>
<sequence length="1270" mass="142945">MLATQNERFSFSTVTNKPDYPDFLDIQVKSFKDFFQLETKTVERANEGLYKTFKENFPITDTRNQFVLEFIDYFIDPPRYSIQECIERGLTYSVPLKARLKLYCTDPEHEDFETIVQDVYLGTIPYMTPSGTFVINGAERVVVSQLHRSPGVFFGQSFHANGTKLYSARVIPFKGSWIEFATDINSVMYAYIDRKKKLPVTTLFRAIGFERDKDILEIFDLAEEVKVSKAGLKRVLGRKLAARVLNTWYEDFVDEDTGEVVSIERNEIVLDRDTILEKEHIEDIIETGSKTILLHKEDNLTGDYAIIYNTLQKDPTNSEKEAVEHIYRQLRNAEPPDEETARGIIEKLFFSDQRYNLGEVGRYRMNKKLGLDIEMDKKVLTKLDIITIIKYLIELVNSKAEVDDIDHLSNRRVRTVGEQLSQQFGVGLSRMARTIRERMNVRDNEVFTPIDLINAKTLSSVINSFFGTNQLSQFMDQTNPIAELTNKRRLSALGPGGLSRERAGFEVRDVHYTHYGRLCPIETPEGPNIGLISSMSVYGKVNSMGFIETPYRKVENGKINFDEKPIYLSAEEEEGKLIAQANIDIAEDGAIKAERVIARMEGDFPVVDPKEVNYIDVAPNQISSISASLIPFLEHDDANRALMGSNMMRQAVPLLRVDSPIVGTGLERRVAKDSRVLINAEGNGVVEYVDAEKIVIKYDRTEEERMISFESDSKTYELIKFRKTNQGTSINLKPIVSVGDRVEEGQVLCQGYATEKGELALGRNMKVAFMPWKGYNFEDAIVLSEKVVRDDILTSIHIDEYSLEVRDTKLGNEELTADIPNVSEEATKDLDENGMIRIGAEIKPGDILIGKITPKGESDPTPEEKLLRAIFGDKAGDVKDASLKASPSLNGVVINKKLFSRAIKDKRARAKDKQEIDRLESKYAVKFEELRSVLIDKLFALVNGKTAQGVMNDLGEEVLPKGKKYTLKMLNSVDDFSHLTQGTWTTDDDLNGLVTDLLHNYKIKLNDLQGNLRREKFTISVGDELPSGILKLAKIYVAKKRKLKVGDKMAGRHGNKGIVAKIVRQEDMPFLEDGTPVDIVLNPLGVPSRMNIGQIYETVLGWAGQKLGRKFATPIFDGATIDQINSLTDEAGIPRYGHTYLYDGGTGERFDQPATVGVIYMLKLGHMIEDKMHARSIGPYSLITQQPLGGKAQFGGQRFGEMEVWALEAYGASSTLREILTVKSDDVIGRAKTYEAIVKGEPMPEPGIPESFNVLMHELKGLGLDLKLEE</sequence>
<dbReference type="Gene3D" id="2.40.50.150">
    <property type="match status" value="1"/>
</dbReference>
<keyword evidence="4 6" id="KW-0804">Transcription</keyword>
<organism evidence="15 16">
    <name type="scientific">Psychroflexus salis</name>
    <dbReference type="NCBI Taxonomy" id="1526574"/>
    <lineage>
        <taxon>Bacteria</taxon>
        <taxon>Pseudomonadati</taxon>
        <taxon>Bacteroidota</taxon>
        <taxon>Flavobacteriia</taxon>
        <taxon>Flavobacteriales</taxon>
        <taxon>Flavobacteriaceae</taxon>
        <taxon>Psychroflexus</taxon>
    </lineage>
</organism>
<dbReference type="Pfam" id="PF04563">
    <property type="entry name" value="RNA_pol_Rpb2_1"/>
    <property type="match status" value="1"/>
</dbReference>
<feature type="domain" description="DNA-directed RNA polymerase subunit 2 hybrid-binding" evidence="9">
    <location>
        <begin position="680"/>
        <end position="1193"/>
    </location>
</feature>
<dbReference type="Gene3D" id="3.90.1110.10">
    <property type="entry name" value="RNA polymerase Rpb2, domain 2"/>
    <property type="match status" value="2"/>
</dbReference>
<dbReference type="GO" id="GO:0003677">
    <property type="term" value="F:DNA binding"/>
    <property type="evidence" value="ECO:0007669"/>
    <property type="project" value="UniProtKB-UniRule"/>
</dbReference>
<dbReference type="Pfam" id="PF00562">
    <property type="entry name" value="RNA_pol_Rpb2_6"/>
    <property type="match status" value="1"/>
</dbReference>
<evidence type="ECO:0000256" key="8">
    <source>
        <dbReference type="RuleBase" id="RU363031"/>
    </source>
</evidence>
<evidence type="ECO:0000259" key="10">
    <source>
        <dbReference type="Pfam" id="PF04560"/>
    </source>
</evidence>
<dbReference type="HAMAP" id="MF_01321">
    <property type="entry name" value="RNApol_bact_RpoB"/>
    <property type="match status" value="1"/>
</dbReference>
<dbReference type="Pfam" id="PF04565">
    <property type="entry name" value="RNA_pol_Rpb2_3"/>
    <property type="match status" value="1"/>
</dbReference>
<comment type="caution">
    <text evidence="15">The sequence shown here is derived from an EMBL/GenBank/DDBJ whole genome shotgun (WGS) entry which is preliminary data.</text>
</comment>
<dbReference type="EC" id="2.7.7.6" evidence="6 8"/>
<evidence type="ECO:0000259" key="12">
    <source>
        <dbReference type="Pfam" id="PF04563"/>
    </source>
</evidence>
<feature type="domain" description="RNA polymerase Rpb2" evidence="13">
    <location>
        <begin position="473"/>
        <end position="541"/>
    </location>
</feature>
<dbReference type="EMBL" id="BMGL01000014">
    <property type="protein sequence ID" value="GGE21283.1"/>
    <property type="molecule type" value="Genomic_DNA"/>
</dbReference>
<dbReference type="Proteomes" id="UP000599688">
    <property type="component" value="Unassembled WGS sequence"/>
</dbReference>
<dbReference type="RefSeq" id="WP_188407004.1">
    <property type="nucleotide sequence ID" value="NZ_BMGL01000014.1"/>
</dbReference>
<dbReference type="Gene3D" id="3.90.1100.10">
    <property type="match status" value="2"/>
</dbReference>
<dbReference type="CDD" id="cd00653">
    <property type="entry name" value="RNA_pol_B_RPB2"/>
    <property type="match status" value="1"/>
</dbReference>
<dbReference type="InterPro" id="IPR015712">
    <property type="entry name" value="DNA-dir_RNA_pol_su2"/>
</dbReference>
<evidence type="ECO:0000256" key="7">
    <source>
        <dbReference type="RuleBase" id="RU000434"/>
    </source>
</evidence>
<dbReference type="InterPro" id="IPR037033">
    <property type="entry name" value="DNA-dir_RNAP_su2_hyb_sf"/>
</dbReference>
<evidence type="ECO:0000313" key="15">
    <source>
        <dbReference type="EMBL" id="GGE21283.1"/>
    </source>
</evidence>
<dbReference type="InterPro" id="IPR014724">
    <property type="entry name" value="RNA_pol_RPB2_OB-fold"/>
</dbReference>
<comment type="function">
    <text evidence="6 8">DNA-dependent RNA polymerase catalyzes the transcription of DNA into RNA using the four ribonucleoside triphosphates as substrates.</text>
</comment>
<gene>
    <name evidence="6 15" type="primary">rpoB</name>
    <name evidence="15" type="ORF">GCM10010831_22900</name>
</gene>
<feature type="domain" description="DNA-directed RNA polymerase beta subunit external 1" evidence="14">
    <location>
        <begin position="551"/>
        <end position="618"/>
    </location>
</feature>
<dbReference type="GO" id="GO:0000428">
    <property type="term" value="C:DNA-directed RNA polymerase complex"/>
    <property type="evidence" value="ECO:0007669"/>
    <property type="project" value="UniProtKB-KW"/>
</dbReference>
<dbReference type="InterPro" id="IPR007120">
    <property type="entry name" value="DNA-dir_RNAP_su2_dom"/>
</dbReference>
<name>A0A917A0Q0_9FLAO</name>
<dbReference type="GO" id="GO:0003899">
    <property type="term" value="F:DNA-directed RNA polymerase activity"/>
    <property type="evidence" value="ECO:0007669"/>
    <property type="project" value="UniProtKB-UniRule"/>
</dbReference>
<comment type="subunit">
    <text evidence="6 8">The RNAP catalytic core consists of 2 alpha, 1 beta, 1 beta' and 1 omega subunit. When a sigma factor is associated with the core the holoenzyme is formed, which can initiate transcription.</text>
</comment>
<evidence type="ECO:0000256" key="1">
    <source>
        <dbReference type="ARBA" id="ARBA00022478"/>
    </source>
</evidence>
<comment type="catalytic activity">
    <reaction evidence="5 6 8">
        <text>RNA(n) + a ribonucleoside 5'-triphosphate = RNA(n+1) + diphosphate</text>
        <dbReference type="Rhea" id="RHEA:21248"/>
        <dbReference type="Rhea" id="RHEA-COMP:14527"/>
        <dbReference type="Rhea" id="RHEA-COMP:17342"/>
        <dbReference type="ChEBI" id="CHEBI:33019"/>
        <dbReference type="ChEBI" id="CHEBI:61557"/>
        <dbReference type="ChEBI" id="CHEBI:140395"/>
        <dbReference type="EC" id="2.7.7.6"/>
    </reaction>
</comment>
<dbReference type="GO" id="GO:0032549">
    <property type="term" value="F:ribonucleoside binding"/>
    <property type="evidence" value="ECO:0007669"/>
    <property type="project" value="InterPro"/>
</dbReference>
<dbReference type="AlphaFoldDB" id="A0A917A0Q0"/>
<dbReference type="Pfam" id="PF04560">
    <property type="entry name" value="RNA_pol_Rpb2_7"/>
    <property type="match status" value="1"/>
</dbReference>
<protein>
    <recommendedName>
        <fullName evidence="6 8">DNA-directed RNA polymerase subunit beta</fullName>
        <shortName evidence="6">RNAP subunit beta</shortName>
        <ecNumber evidence="6 8">2.7.7.6</ecNumber>
    </recommendedName>
    <alternativeName>
        <fullName evidence="6">RNA polymerase subunit beta</fullName>
    </alternativeName>
    <alternativeName>
        <fullName evidence="6">Transcriptase subunit beta</fullName>
    </alternativeName>
</protein>
<dbReference type="InterPro" id="IPR042107">
    <property type="entry name" value="DNA-dir_RNA_pol_bsu_ext_1_sf"/>
</dbReference>
<dbReference type="InterPro" id="IPR007121">
    <property type="entry name" value="RNA_pol_bsu_CS"/>
</dbReference>
<dbReference type="NCBIfam" id="TIGR02013">
    <property type="entry name" value="rpoB"/>
    <property type="match status" value="1"/>
</dbReference>
<dbReference type="Gene3D" id="2.40.270.10">
    <property type="entry name" value="DNA-directed RNA polymerase, subunit 2, domain 6"/>
    <property type="match status" value="3"/>
</dbReference>
<feature type="domain" description="RNA polymerase Rpb2" evidence="11">
    <location>
        <begin position="148"/>
        <end position="217"/>
    </location>
</feature>
<dbReference type="Pfam" id="PF04561">
    <property type="entry name" value="RNA_pol_Rpb2_2"/>
    <property type="match status" value="2"/>
</dbReference>
<dbReference type="InterPro" id="IPR037034">
    <property type="entry name" value="RNA_pol_Rpb2_2_sf"/>
</dbReference>
<comment type="similarity">
    <text evidence="6 7">Belongs to the RNA polymerase beta chain family.</text>
</comment>
<dbReference type="InterPro" id="IPR007642">
    <property type="entry name" value="RNA_pol_Rpb2_2"/>
</dbReference>
<evidence type="ECO:0000256" key="2">
    <source>
        <dbReference type="ARBA" id="ARBA00022679"/>
    </source>
</evidence>
<dbReference type="PANTHER" id="PTHR20856">
    <property type="entry name" value="DNA-DIRECTED RNA POLYMERASE I SUBUNIT 2"/>
    <property type="match status" value="1"/>
</dbReference>
<dbReference type="Gene3D" id="3.90.1800.10">
    <property type="entry name" value="RNA polymerase alpha subunit dimerisation domain"/>
    <property type="match status" value="1"/>
</dbReference>
<dbReference type="Gene3D" id="2.40.50.100">
    <property type="match status" value="1"/>
</dbReference>
<keyword evidence="16" id="KW-1185">Reference proteome</keyword>
<evidence type="ECO:0000256" key="4">
    <source>
        <dbReference type="ARBA" id="ARBA00023163"/>
    </source>
</evidence>
<dbReference type="PROSITE" id="PS01166">
    <property type="entry name" value="RNA_POL_BETA"/>
    <property type="match status" value="1"/>
</dbReference>
<feature type="domain" description="RNA polymerase Rpb2" evidence="10">
    <location>
        <begin position="1195"/>
        <end position="1269"/>
    </location>
</feature>
<keyword evidence="3 6" id="KW-0548">Nucleotidyltransferase</keyword>
<keyword evidence="1 6" id="KW-0240">DNA-directed RNA polymerase</keyword>
<dbReference type="GO" id="GO:0006351">
    <property type="term" value="P:DNA-templated transcription"/>
    <property type="evidence" value="ECO:0007669"/>
    <property type="project" value="UniProtKB-UniRule"/>
</dbReference>
<dbReference type="SUPFAM" id="SSF64484">
    <property type="entry name" value="beta and beta-prime subunits of DNA dependent RNA-polymerase"/>
    <property type="match status" value="1"/>
</dbReference>
<evidence type="ECO:0000256" key="3">
    <source>
        <dbReference type="ARBA" id="ARBA00022695"/>
    </source>
</evidence>
<dbReference type="InterPro" id="IPR007645">
    <property type="entry name" value="RNA_pol_Rpb2_3"/>
</dbReference>
<proteinExistence type="inferred from homology"/>
<dbReference type="NCBIfam" id="NF001616">
    <property type="entry name" value="PRK00405.1"/>
    <property type="match status" value="1"/>
</dbReference>
<dbReference type="InterPro" id="IPR019462">
    <property type="entry name" value="DNA-dir_RNA_pol_bsu_external_1"/>
</dbReference>
<dbReference type="InterPro" id="IPR007644">
    <property type="entry name" value="RNA_pol_bsu_protrusion"/>
</dbReference>
<accession>A0A917A0Q0</accession>
<evidence type="ECO:0000256" key="5">
    <source>
        <dbReference type="ARBA" id="ARBA00048552"/>
    </source>
</evidence>
<reference evidence="15 16" key="1">
    <citation type="journal article" date="2014" name="Int. J. Syst. Evol. Microbiol.">
        <title>Complete genome sequence of Corynebacterium casei LMG S-19264T (=DSM 44701T), isolated from a smear-ripened cheese.</title>
        <authorList>
            <consortium name="US DOE Joint Genome Institute (JGI-PGF)"/>
            <person name="Walter F."/>
            <person name="Albersmeier A."/>
            <person name="Kalinowski J."/>
            <person name="Ruckert C."/>
        </authorList>
    </citation>
    <scope>NUCLEOTIDE SEQUENCE [LARGE SCALE GENOMIC DNA]</scope>
    <source>
        <strain evidence="15 16">CGMCC 1.12925</strain>
    </source>
</reference>
<dbReference type="InterPro" id="IPR010243">
    <property type="entry name" value="RNA_pol_bsu_bac"/>
</dbReference>
<dbReference type="Gene3D" id="2.30.150.10">
    <property type="entry name" value="DNA-directed RNA polymerase, beta subunit, external 1 domain"/>
    <property type="match status" value="1"/>
</dbReference>
<dbReference type="Pfam" id="PF10385">
    <property type="entry name" value="RNA_pol_Rpb2_45"/>
    <property type="match status" value="1"/>
</dbReference>
<dbReference type="InterPro" id="IPR007641">
    <property type="entry name" value="RNA_pol_Rpb2_7"/>
</dbReference>
<feature type="domain" description="RNA polymerase Rpb2" evidence="11">
    <location>
        <begin position="306"/>
        <end position="414"/>
    </location>
</feature>